<proteinExistence type="predicted"/>
<evidence type="ECO:0000313" key="3">
    <source>
        <dbReference type="Proteomes" id="UP000499080"/>
    </source>
</evidence>
<protein>
    <submittedName>
        <fullName evidence="2">Uncharacterized protein</fullName>
    </submittedName>
</protein>
<keyword evidence="3" id="KW-1185">Reference proteome</keyword>
<feature type="region of interest" description="Disordered" evidence="1">
    <location>
        <begin position="64"/>
        <end position="127"/>
    </location>
</feature>
<dbReference type="AlphaFoldDB" id="A0A4Y2SLL4"/>
<evidence type="ECO:0000313" key="2">
    <source>
        <dbReference type="EMBL" id="GBN88987.1"/>
    </source>
</evidence>
<feature type="compositionally biased region" description="Basic and acidic residues" evidence="1">
    <location>
        <begin position="84"/>
        <end position="121"/>
    </location>
</feature>
<evidence type="ECO:0000256" key="1">
    <source>
        <dbReference type="SAM" id="MobiDB-lite"/>
    </source>
</evidence>
<gene>
    <name evidence="2" type="ORF">AVEN_173425_1</name>
</gene>
<name>A0A4Y2SLL4_ARAVE</name>
<comment type="caution">
    <text evidence="2">The sequence shown here is derived from an EMBL/GenBank/DDBJ whole genome shotgun (WGS) entry which is preliminary data.</text>
</comment>
<dbReference type="EMBL" id="BGPR01022563">
    <property type="protein sequence ID" value="GBN88987.1"/>
    <property type="molecule type" value="Genomic_DNA"/>
</dbReference>
<reference evidence="2 3" key="1">
    <citation type="journal article" date="2019" name="Sci. Rep.">
        <title>Orb-weaving spider Araneus ventricosus genome elucidates the spidroin gene catalogue.</title>
        <authorList>
            <person name="Kono N."/>
            <person name="Nakamura H."/>
            <person name="Ohtoshi R."/>
            <person name="Moran D.A.P."/>
            <person name="Shinohara A."/>
            <person name="Yoshida Y."/>
            <person name="Fujiwara M."/>
            <person name="Mori M."/>
            <person name="Tomita M."/>
            <person name="Arakawa K."/>
        </authorList>
    </citation>
    <scope>NUCLEOTIDE SEQUENCE [LARGE SCALE GENOMIC DNA]</scope>
</reference>
<accession>A0A4Y2SLL4</accession>
<dbReference type="Proteomes" id="UP000499080">
    <property type="component" value="Unassembled WGS sequence"/>
</dbReference>
<sequence length="127" mass="14172">MEDNIQRYSRNFFTRVKPRSYGLSFHEFRPRFALFHLAGIGRIDVARGLLSASVVSGVMAVNSSHVKGRGSGQTASVHPFTRTLPRDLPSHADHSPQVRTSSDSRFDKRHAVGTRLKESAKPAHFKS</sequence>
<organism evidence="2 3">
    <name type="scientific">Araneus ventricosus</name>
    <name type="common">Orbweaver spider</name>
    <name type="synonym">Epeira ventricosa</name>
    <dbReference type="NCBI Taxonomy" id="182803"/>
    <lineage>
        <taxon>Eukaryota</taxon>
        <taxon>Metazoa</taxon>
        <taxon>Ecdysozoa</taxon>
        <taxon>Arthropoda</taxon>
        <taxon>Chelicerata</taxon>
        <taxon>Arachnida</taxon>
        <taxon>Araneae</taxon>
        <taxon>Araneomorphae</taxon>
        <taxon>Entelegynae</taxon>
        <taxon>Araneoidea</taxon>
        <taxon>Araneidae</taxon>
        <taxon>Araneus</taxon>
    </lineage>
</organism>